<evidence type="ECO:0000313" key="1">
    <source>
        <dbReference type="EMBL" id="CAK8991101.1"/>
    </source>
</evidence>
<evidence type="ECO:0000313" key="2">
    <source>
        <dbReference type="Proteomes" id="UP001642484"/>
    </source>
</evidence>
<name>A0ABP0HNK9_9DINO</name>
<reference evidence="1 2" key="1">
    <citation type="submission" date="2024-02" db="EMBL/GenBank/DDBJ databases">
        <authorList>
            <person name="Chen Y."/>
            <person name="Shah S."/>
            <person name="Dougan E. K."/>
            <person name="Thang M."/>
            <person name="Chan C."/>
        </authorList>
    </citation>
    <scope>NUCLEOTIDE SEQUENCE [LARGE SCALE GENOMIC DNA]</scope>
</reference>
<keyword evidence="2" id="KW-1185">Reference proteome</keyword>
<comment type="caution">
    <text evidence="1">The sequence shown here is derived from an EMBL/GenBank/DDBJ whole genome shotgun (WGS) entry which is preliminary data.</text>
</comment>
<organism evidence="1 2">
    <name type="scientific">Durusdinium trenchii</name>
    <dbReference type="NCBI Taxonomy" id="1381693"/>
    <lineage>
        <taxon>Eukaryota</taxon>
        <taxon>Sar</taxon>
        <taxon>Alveolata</taxon>
        <taxon>Dinophyceae</taxon>
        <taxon>Suessiales</taxon>
        <taxon>Symbiodiniaceae</taxon>
        <taxon>Durusdinium</taxon>
    </lineage>
</organism>
<dbReference type="Proteomes" id="UP001642484">
    <property type="component" value="Unassembled WGS sequence"/>
</dbReference>
<sequence length="931" mass="103821">MGCGASAKYVVQTDEHVELPEKVEKEVTIDLPQHLEPVEVGRLPAQKEEVMKAIDQARNTQLRALCVRVRKALAATAAIEHLPPGAVLEGSKAWFSGQCLVLFGQDSGESIEASEKLVFVGLRIVAILKRGDSFGKQVHQGELSEEELLNQEAWENCQPRVVVPEEGVGLKICRLVEVEDSRGIASKSVSKRATDDHGQHRSQGLSHFSLHGSSNAAASLAFLPTSAASISLLAQLWLTTTPPPIGISDLTELGAVPRAHFQAALWTPLRDRLDQLTEEIKRRQKAKYRIHDCFPLQGHQIVELKHYIMHLTELWYGTDRGGNLSILYAWFVEAMEVLGVTAYKYDKLPIDPSPDGWAVVVDGDARKKALISRSGSDKSYVATGGVAQKQGRSAIDNTVLRNVFFPWEARDLLVGRLLRKYLSRLLSLRQRCILRRLSEHLQLDVLRLAQDSRTHNTLRSVLAATPKEEFEAMGLNPTDPLLLLLKRSGAEVAGFGQLDETMQRSVWECAKTLLRETAPPLAREPGDETNLDVFGRFINWSRDYPGEYFEHDKAQHVTVFIAGMFSRRIVVVKRSHMERMTLARYFPLSWKRQQPLWGSASTGKFQVRPAGVKEGSHVRANECPYAALHGMSLSAGGFADQRNSDRKTVGYTLLMELQWIRDPQANIENWYITDIEKILQEAYQLNPHGPAIHALPGEAFIAVGQNPKVGSSIRQTQHTQLAEGHWNKYPILKVAAARVFAAKACPMPIPDGTKVERLNDILGPHTMLEIVDINAEGSDPENSGLMLRCRCPELAPGLVRFLTQLRLRLLECLGGPEAIDFLVLCMSDQEGSFVVIFAPTPQLMQLQEGHADLVPWANPLTGESSEIAGIEESRLDFGKGVGHFLVLKEELRKQLLDKGEDTLRRIWAFNRVPGSRKVIEDFIVQQNILET</sequence>
<protein>
    <submittedName>
        <fullName evidence="1">Uncharacterized protein</fullName>
    </submittedName>
</protein>
<accession>A0ABP0HNK9</accession>
<proteinExistence type="predicted"/>
<gene>
    <name evidence="1" type="ORF">CCMP2556_LOCUS2312</name>
</gene>
<dbReference type="EMBL" id="CAXAMN010000858">
    <property type="protein sequence ID" value="CAK8991101.1"/>
    <property type="molecule type" value="Genomic_DNA"/>
</dbReference>